<evidence type="ECO:0000313" key="4">
    <source>
        <dbReference type="EMBL" id="KAG2461673.1"/>
    </source>
</evidence>
<dbReference type="PANTHER" id="PTHR14963:SF4">
    <property type="entry name" value="RHO GTPASE-ACTIVATING PROTEIN 40"/>
    <property type="match status" value="1"/>
</dbReference>
<dbReference type="InterPro" id="IPR008936">
    <property type="entry name" value="Rho_GTPase_activation_prot"/>
</dbReference>
<keyword evidence="1" id="KW-0343">GTPase activation</keyword>
<dbReference type="SUPFAM" id="SSF48350">
    <property type="entry name" value="GTPase activation domain, GAP"/>
    <property type="match status" value="1"/>
</dbReference>
<feature type="non-terminal residue" evidence="4">
    <location>
        <position position="1"/>
    </location>
</feature>
<dbReference type="PANTHER" id="PTHR14963">
    <property type="entry name" value="RHO GTPASE ACTIVATING PROTEIN 18,19-RELATED"/>
    <property type="match status" value="1"/>
</dbReference>
<sequence>MILLSTLTRTQAAAVQRRLNTYTCSIKKKRKQPIPDVRDIFGSSSLQKTLPETEDSISNDQHLEEVMGDMPQCPIGEKEEIFITDVPYCEQAALLVKQGKTADQDNQRKKNEAMTLPKLVSPKYRLGVTRIGDLSSPDVKKIRQLALIDMTALCDLLQVELKRSKSSRNKISEGCLFGVPLATLLENDQKIHSNATIPLLLEEMLSFLEEKALDSEGILRVSGSQSRIKSLQQRLENTFYLGLFKWEEVNPNDGAALLKKFIRDLPVPLLTAEYLHTFSAVGDIPYLQQRLHVLNLLVLLLPDPNRNTLKALLEFLRKVVLHEKSNRMNLWSVSTIMAPNLFFHKSVDTKLSGGREKVLAERAADIMRLLLQYQDLLWTIPCFLMSQVRKLNENSSRRYQFYDRRIKNLLKKIYNDRHKAQKCSAEPHRTVKIQTGLQQNDVLKIELNVDSLAADVLEQYHKQLNSQEANAATGCGNGSVEKPEIALYEVGGNIGEHCVDPTTFLLDLYNNNPGAEWIIKQRQPDNKRE</sequence>
<gene>
    <name evidence="4" type="primary">Arhgap40</name>
    <name evidence="4" type="ORF">GTO96_0008245</name>
</gene>
<evidence type="ECO:0000256" key="1">
    <source>
        <dbReference type="ARBA" id="ARBA00022468"/>
    </source>
</evidence>
<comment type="caution">
    <text evidence="4">The sequence shown here is derived from an EMBL/GenBank/DDBJ whole genome shotgun (WGS) entry which is preliminary data.</text>
</comment>
<dbReference type="AlphaFoldDB" id="A0A8X7X3A7"/>
<accession>A0A8X7X3A7</accession>
<dbReference type="SMART" id="SM00324">
    <property type="entry name" value="RhoGAP"/>
    <property type="match status" value="1"/>
</dbReference>
<name>A0A8X7X3A7_POLSE</name>
<dbReference type="InterPro" id="IPR000198">
    <property type="entry name" value="RhoGAP_dom"/>
</dbReference>
<dbReference type="Proteomes" id="UP000886611">
    <property type="component" value="Unassembled WGS sequence"/>
</dbReference>
<evidence type="ECO:0000313" key="5">
    <source>
        <dbReference type="Proteomes" id="UP000886611"/>
    </source>
</evidence>
<protein>
    <submittedName>
        <fullName evidence="4">RHG40 protein</fullName>
    </submittedName>
</protein>
<dbReference type="Pfam" id="PF25442">
    <property type="entry name" value="Ubiquitin_RHG40_C"/>
    <property type="match status" value="1"/>
</dbReference>
<dbReference type="GO" id="GO:0051056">
    <property type="term" value="P:regulation of small GTPase mediated signal transduction"/>
    <property type="evidence" value="ECO:0007669"/>
    <property type="project" value="TreeGrafter"/>
</dbReference>
<dbReference type="GO" id="GO:0005096">
    <property type="term" value="F:GTPase activator activity"/>
    <property type="evidence" value="ECO:0007669"/>
    <property type="project" value="UniProtKB-KW"/>
</dbReference>
<organism evidence="4 5">
    <name type="scientific">Polypterus senegalus</name>
    <name type="common">Senegal bichir</name>
    <dbReference type="NCBI Taxonomy" id="55291"/>
    <lineage>
        <taxon>Eukaryota</taxon>
        <taxon>Metazoa</taxon>
        <taxon>Chordata</taxon>
        <taxon>Craniata</taxon>
        <taxon>Vertebrata</taxon>
        <taxon>Euteleostomi</taxon>
        <taxon>Actinopterygii</taxon>
        <taxon>Polypteriformes</taxon>
        <taxon>Polypteridae</taxon>
        <taxon>Polypterus</taxon>
    </lineage>
</organism>
<comment type="function">
    <text evidence="2">GTPase activator for the Rho-type GTPases by converting them to an inactive GDP-bound state.</text>
</comment>
<dbReference type="GO" id="GO:0007165">
    <property type="term" value="P:signal transduction"/>
    <property type="evidence" value="ECO:0007669"/>
    <property type="project" value="InterPro"/>
</dbReference>
<reference evidence="4 5" key="1">
    <citation type="journal article" date="2021" name="Cell">
        <title>Tracing the genetic footprints of vertebrate landing in non-teleost ray-finned fishes.</title>
        <authorList>
            <person name="Bi X."/>
            <person name="Wang K."/>
            <person name="Yang L."/>
            <person name="Pan H."/>
            <person name="Jiang H."/>
            <person name="Wei Q."/>
            <person name="Fang M."/>
            <person name="Yu H."/>
            <person name="Zhu C."/>
            <person name="Cai Y."/>
            <person name="He Y."/>
            <person name="Gan X."/>
            <person name="Zeng H."/>
            <person name="Yu D."/>
            <person name="Zhu Y."/>
            <person name="Jiang H."/>
            <person name="Qiu Q."/>
            <person name="Yang H."/>
            <person name="Zhang Y.E."/>
            <person name="Wang W."/>
            <person name="Zhu M."/>
            <person name="He S."/>
            <person name="Zhang G."/>
        </authorList>
    </citation>
    <scope>NUCLEOTIDE SEQUENCE [LARGE SCALE GENOMIC DNA]</scope>
    <source>
        <strain evidence="4">Bchr_013</strain>
    </source>
</reference>
<dbReference type="Pfam" id="PF00620">
    <property type="entry name" value="RhoGAP"/>
    <property type="match status" value="1"/>
</dbReference>
<dbReference type="PROSITE" id="PS50238">
    <property type="entry name" value="RHOGAP"/>
    <property type="match status" value="1"/>
</dbReference>
<feature type="domain" description="Rho-GAP" evidence="3">
    <location>
        <begin position="179"/>
        <end position="378"/>
    </location>
</feature>
<dbReference type="EMBL" id="JAATIS010004524">
    <property type="protein sequence ID" value="KAG2461673.1"/>
    <property type="molecule type" value="Genomic_DNA"/>
</dbReference>
<dbReference type="GO" id="GO:0030833">
    <property type="term" value="P:regulation of actin filament polymerization"/>
    <property type="evidence" value="ECO:0007669"/>
    <property type="project" value="TreeGrafter"/>
</dbReference>
<dbReference type="GO" id="GO:0005737">
    <property type="term" value="C:cytoplasm"/>
    <property type="evidence" value="ECO:0007669"/>
    <property type="project" value="TreeGrafter"/>
</dbReference>
<evidence type="ECO:0000259" key="3">
    <source>
        <dbReference type="PROSITE" id="PS50238"/>
    </source>
</evidence>
<keyword evidence="5" id="KW-1185">Reference proteome</keyword>
<dbReference type="Gene3D" id="1.10.555.10">
    <property type="entry name" value="Rho GTPase activation protein"/>
    <property type="match status" value="1"/>
</dbReference>
<evidence type="ECO:0000256" key="2">
    <source>
        <dbReference type="ARBA" id="ARBA00055252"/>
    </source>
</evidence>
<dbReference type="FunFam" id="1.10.555.10:FF:000018">
    <property type="entry name" value="Rho GTPase activating protein 28"/>
    <property type="match status" value="1"/>
</dbReference>
<feature type="non-terminal residue" evidence="4">
    <location>
        <position position="529"/>
    </location>
</feature>
<dbReference type="InterPro" id="IPR057323">
    <property type="entry name" value="RHG40/28/18_ubiquitin"/>
</dbReference>
<proteinExistence type="predicted"/>